<protein>
    <submittedName>
        <fullName evidence="1">Uncharacterized protein</fullName>
    </submittedName>
</protein>
<evidence type="ECO:0000313" key="2">
    <source>
        <dbReference type="Proteomes" id="UP001055153"/>
    </source>
</evidence>
<reference evidence="1" key="1">
    <citation type="journal article" date="2021" name="Front. Microbiol.">
        <title>Comprehensive Comparative Genomics and Phenotyping of Methylobacterium Species.</title>
        <authorList>
            <person name="Alessa O."/>
            <person name="Ogura Y."/>
            <person name="Fujitani Y."/>
            <person name="Takami H."/>
            <person name="Hayashi T."/>
            <person name="Sahin N."/>
            <person name="Tani A."/>
        </authorList>
    </citation>
    <scope>NUCLEOTIDE SEQUENCE</scope>
    <source>
        <strain evidence="1">DSM 17168</strain>
    </source>
</reference>
<comment type="caution">
    <text evidence="1">The sequence shown here is derived from an EMBL/GenBank/DDBJ whole genome shotgun (WGS) entry which is preliminary data.</text>
</comment>
<dbReference type="RefSeq" id="WP_238233386.1">
    <property type="nucleotide sequence ID" value="NZ_BPQQ01000004.1"/>
</dbReference>
<proteinExistence type="predicted"/>
<organism evidence="1 2">
    <name type="scientific">Methylobacterium isbiliense</name>
    <dbReference type="NCBI Taxonomy" id="315478"/>
    <lineage>
        <taxon>Bacteria</taxon>
        <taxon>Pseudomonadati</taxon>
        <taxon>Pseudomonadota</taxon>
        <taxon>Alphaproteobacteria</taxon>
        <taxon>Hyphomicrobiales</taxon>
        <taxon>Methylobacteriaceae</taxon>
        <taxon>Methylobacterium</taxon>
    </lineage>
</organism>
<evidence type="ECO:0000313" key="1">
    <source>
        <dbReference type="EMBL" id="GJD98429.1"/>
    </source>
</evidence>
<dbReference type="Proteomes" id="UP001055153">
    <property type="component" value="Unassembled WGS sequence"/>
</dbReference>
<name>A0ABQ4S993_9HYPH</name>
<dbReference type="EMBL" id="BPQQ01000004">
    <property type="protein sequence ID" value="GJD98429.1"/>
    <property type="molecule type" value="Genomic_DNA"/>
</dbReference>
<gene>
    <name evidence="1" type="ORF">GMJLKIPL_0337</name>
</gene>
<reference evidence="1" key="2">
    <citation type="submission" date="2021-08" db="EMBL/GenBank/DDBJ databases">
        <authorList>
            <person name="Tani A."/>
            <person name="Ola A."/>
            <person name="Ogura Y."/>
            <person name="Katsura K."/>
            <person name="Hayashi T."/>
        </authorList>
    </citation>
    <scope>NUCLEOTIDE SEQUENCE</scope>
    <source>
        <strain evidence="1">DSM 17168</strain>
    </source>
</reference>
<keyword evidence="2" id="KW-1185">Reference proteome</keyword>
<accession>A0ABQ4S993</accession>
<sequence length="73" mass="8728">MNFDFISNTDNGNTLGDVPTFQVQQIWQQRDDERIDVSHLIDRTYGYQSERELRWHLADRFSRPVRSLSLSRV</sequence>